<evidence type="ECO:0000256" key="6">
    <source>
        <dbReference type="ARBA" id="ARBA00022670"/>
    </source>
</evidence>
<dbReference type="Pfam" id="PF03717">
    <property type="entry name" value="PBP_dimer"/>
    <property type="match status" value="1"/>
</dbReference>
<evidence type="ECO:0000256" key="5">
    <source>
        <dbReference type="ARBA" id="ARBA00022645"/>
    </source>
</evidence>
<evidence type="ECO:0000256" key="8">
    <source>
        <dbReference type="ARBA" id="ARBA00022801"/>
    </source>
</evidence>
<comment type="caution">
    <text evidence="14">Lacks conserved residue(s) required for the propagation of feature annotation.</text>
</comment>
<dbReference type="UniPathway" id="UPA00219"/>
<dbReference type="SUPFAM" id="SSF56601">
    <property type="entry name" value="beta-lactamase/transpeptidase-like"/>
    <property type="match status" value="1"/>
</dbReference>
<dbReference type="HAMAP" id="MF_02081">
    <property type="entry name" value="MrdA_transpept"/>
    <property type="match status" value="1"/>
</dbReference>
<feature type="domain" description="Penicillin-binding protein transpeptidase" evidence="15">
    <location>
        <begin position="267"/>
        <end position="608"/>
    </location>
</feature>
<comment type="similarity">
    <text evidence="14">Belongs to the transpeptidase family. MrdA subfamily.</text>
</comment>
<gene>
    <name evidence="14" type="primary">mrdA</name>
    <name evidence="17" type="ORF">CAL65_01215</name>
</gene>
<dbReference type="SUPFAM" id="SSF56519">
    <property type="entry name" value="Penicillin binding protein dimerisation domain"/>
    <property type="match status" value="1"/>
</dbReference>
<dbReference type="InterPro" id="IPR001460">
    <property type="entry name" value="PCN-bd_Tpept"/>
</dbReference>
<keyword evidence="18" id="KW-1185">Reference proteome</keyword>
<dbReference type="GO" id="GO:0006508">
    <property type="term" value="P:proteolysis"/>
    <property type="evidence" value="ECO:0007669"/>
    <property type="project" value="UniProtKB-KW"/>
</dbReference>
<evidence type="ECO:0000256" key="4">
    <source>
        <dbReference type="ARBA" id="ARBA00022519"/>
    </source>
</evidence>
<comment type="caution">
    <text evidence="17">The sequence shown here is derived from an EMBL/GenBank/DDBJ whole genome shotgun (WGS) entry which is preliminary data.</text>
</comment>
<keyword evidence="8 14" id="KW-0378">Hydrolase</keyword>
<evidence type="ECO:0000256" key="11">
    <source>
        <dbReference type="ARBA" id="ARBA00022989"/>
    </source>
</evidence>
<organism evidence="17 18">
    <name type="scientific">Alkalilimnicola ehrlichii</name>
    <dbReference type="NCBI Taxonomy" id="351052"/>
    <lineage>
        <taxon>Bacteria</taxon>
        <taxon>Pseudomonadati</taxon>
        <taxon>Pseudomonadota</taxon>
        <taxon>Gammaproteobacteria</taxon>
        <taxon>Chromatiales</taxon>
        <taxon>Ectothiorhodospiraceae</taxon>
        <taxon>Alkalilimnicola</taxon>
    </lineage>
</organism>
<evidence type="ECO:0000256" key="13">
    <source>
        <dbReference type="ARBA" id="ARBA00023316"/>
    </source>
</evidence>
<evidence type="ECO:0000256" key="9">
    <source>
        <dbReference type="ARBA" id="ARBA00022960"/>
    </source>
</evidence>
<keyword evidence="9 14" id="KW-0133">Cell shape</keyword>
<dbReference type="PANTHER" id="PTHR30627">
    <property type="entry name" value="PEPTIDOGLYCAN D,D-TRANSPEPTIDASE"/>
    <property type="match status" value="1"/>
</dbReference>
<dbReference type="GO" id="GO:0071972">
    <property type="term" value="F:peptidoglycan L,D-transpeptidase activity"/>
    <property type="evidence" value="ECO:0007669"/>
    <property type="project" value="TreeGrafter"/>
</dbReference>
<comment type="subcellular location">
    <subcellularLocation>
        <location evidence="14">Cell inner membrane</location>
        <topology evidence="14">Single-pass membrane protein</topology>
    </subcellularLocation>
    <subcellularLocation>
        <location evidence="2">Cell membrane</location>
    </subcellularLocation>
    <subcellularLocation>
        <location evidence="1">Membrane</location>
        <topology evidence="1">Single-pass membrane protein</topology>
    </subcellularLocation>
</comment>
<dbReference type="GO" id="GO:0008360">
    <property type="term" value="P:regulation of cell shape"/>
    <property type="evidence" value="ECO:0007669"/>
    <property type="project" value="UniProtKB-KW"/>
</dbReference>
<keyword evidence="12 14" id="KW-0472">Membrane</keyword>
<keyword evidence="13 14" id="KW-0961">Cell wall biogenesis/degradation</keyword>
<keyword evidence="7 14" id="KW-0812">Transmembrane</keyword>
<feature type="active site" description="Acyl-ester intermediate" evidence="14">
    <location>
        <position position="326"/>
    </location>
</feature>
<comment type="function">
    <text evidence="14">Catalyzes cross-linking of the peptidoglycan cell wall.</text>
</comment>
<evidence type="ECO:0000313" key="17">
    <source>
        <dbReference type="EMBL" id="RFA39444.1"/>
    </source>
</evidence>
<reference evidence="18" key="1">
    <citation type="submission" date="2017-05" db="EMBL/GenBank/DDBJ databases">
        <authorList>
            <person name="Sharma S."/>
            <person name="Sidhu C."/>
            <person name="Pinnaka A.K."/>
        </authorList>
    </citation>
    <scope>NUCLEOTIDE SEQUENCE [LARGE SCALE GENOMIC DNA]</scope>
    <source>
        <strain evidence="18">AK93</strain>
    </source>
</reference>
<dbReference type="NCBIfam" id="TIGR03423">
    <property type="entry name" value="pbp2_mrdA"/>
    <property type="match status" value="1"/>
</dbReference>
<dbReference type="Proteomes" id="UP000256763">
    <property type="component" value="Unassembled WGS sequence"/>
</dbReference>
<sequence length="620" mass="68868">MSTHTSLQDRNRETRIFFGRAVVAGLVVIALMLTLVGRMAHLQIVNHQHYSTLSQQNRVRVVPVPPTRGLIYDRNGVVLAENRPSFRLVITPEQVQDLNATLTALGEIIELDESDLTRFHQLRTRQRRFEEVPLKVRLSEEEIAALAINRHRFPGVEVRAQLTRHYPLGEEAVHAIGYVGRINAQELQRIDRSNYAGTTHIGKTGIERYYEDRLHGKVGLERVETNASGRAIRVLERTPPIPGEDIYLTLDIELQRAAEAALEGETGAIVAMEPSTGEVLAFVSNPTFDPNLFVNGIDIDVFRELQSDRRRPLFNRALRGQYPPGSTTKPIVALAALENGTIGAEERVFCRGFYTLPGQDHRYRCWNRSGHGATNLTDALVESCDVWFYEVAFDLGIDAMSSFMEPFNFGRPTGIDLIGESRGILPSREWKRQARGEGWFHGETIINSIGQGFNLATPTQLAYSTAIIANRGYRVPPRLLLGSRAPGEAKIQPVDPDYSQPPIVLQNPAHWDDIIKGMELSITGARGTARRISRNLSYTVAGKTGTSQVFSLAQDQEYDAEALARELHNHALFVAFAPIENPRIAVAVIVEHGGGGGSVAAPVARQVLDAYLLRDENDAE</sequence>
<keyword evidence="5 14" id="KW-0121">Carboxypeptidase</keyword>
<name>A0A3E0X401_9GAMM</name>
<feature type="transmembrane region" description="Helical" evidence="14">
    <location>
        <begin position="21"/>
        <end position="40"/>
    </location>
</feature>
<dbReference type="Pfam" id="PF00905">
    <property type="entry name" value="Transpeptidase"/>
    <property type="match status" value="1"/>
</dbReference>
<dbReference type="Gene3D" id="3.40.710.10">
    <property type="entry name" value="DD-peptidase/beta-lactamase superfamily"/>
    <property type="match status" value="1"/>
</dbReference>
<comment type="catalytic activity">
    <reaction evidence="14">
        <text>Preferential cleavage: (Ac)2-L-Lys-D-Ala-|-D-Ala. Also transpeptidation of peptidyl-alanyl moieties that are N-acyl substituents of D-alanine.</text>
        <dbReference type="EC" id="3.4.16.4"/>
    </reaction>
</comment>
<dbReference type="AlphaFoldDB" id="A0A3E0X401"/>
<dbReference type="GO" id="GO:0009252">
    <property type="term" value="P:peptidoglycan biosynthetic process"/>
    <property type="evidence" value="ECO:0007669"/>
    <property type="project" value="UniProtKB-UniRule"/>
</dbReference>
<dbReference type="InterPro" id="IPR050515">
    <property type="entry name" value="Beta-lactam/transpept"/>
</dbReference>
<dbReference type="PANTHER" id="PTHR30627:SF2">
    <property type="entry name" value="PEPTIDOGLYCAN D,D-TRANSPEPTIDASE MRDA"/>
    <property type="match status" value="1"/>
</dbReference>
<dbReference type="InterPro" id="IPR012338">
    <property type="entry name" value="Beta-lactam/transpept-like"/>
</dbReference>
<dbReference type="GO" id="GO:0008658">
    <property type="term" value="F:penicillin binding"/>
    <property type="evidence" value="ECO:0007669"/>
    <property type="project" value="UniProtKB-UniRule"/>
</dbReference>
<evidence type="ECO:0000313" key="18">
    <source>
        <dbReference type="Proteomes" id="UP000256763"/>
    </source>
</evidence>
<feature type="domain" description="Penicillin-binding protein dimerisation" evidence="16">
    <location>
        <begin position="64"/>
        <end position="235"/>
    </location>
</feature>
<evidence type="ECO:0000256" key="3">
    <source>
        <dbReference type="ARBA" id="ARBA00022475"/>
    </source>
</evidence>
<evidence type="ECO:0000256" key="12">
    <source>
        <dbReference type="ARBA" id="ARBA00023136"/>
    </source>
</evidence>
<accession>A0A3E0X401</accession>
<dbReference type="GO" id="GO:0071555">
    <property type="term" value="P:cell wall organization"/>
    <property type="evidence" value="ECO:0007669"/>
    <property type="project" value="UniProtKB-KW"/>
</dbReference>
<dbReference type="GO" id="GO:0005886">
    <property type="term" value="C:plasma membrane"/>
    <property type="evidence" value="ECO:0007669"/>
    <property type="project" value="UniProtKB-SubCell"/>
</dbReference>
<protein>
    <recommendedName>
        <fullName evidence="14">Peptidoglycan D,D-transpeptidase MrdA</fullName>
        <ecNumber evidence="14">3.4.16.4</ecNumber>
    </recommendedName>
    <alternativeName>
        <fullName evidence="14">Penicillin-binding protein 2</fullName>
        <shortName evidence="14">PBP-2</shortName>
    </alternativeName>
</protein>
<keyword evidence="10 14" id="KW-0573">Peptidoglycan synthesis</keyword>
<keyword evidence="3 14" id="KW-1003">Cell membrane</keyword>
<comment type="pathway">
    <text evidence="14">Cell wall biogenesis; peptidoglycan biosynthesis.</text>
</comment>
<evidence type="ECO:0000256" key="14">
    <source>
        <dbReference type="HAMAP-Rule" id="MF_02081"/>
    </source>
</evidence>
<evidence type="ECO:0000259" key="15">
    <source>
        <dbReference type="Pfam" id="PF00905"/>
    </source>
</evidence>
<dbReference type="Gene3D" id="3.30.1390.30">
    <property type="entry name" value="Penicillin-binding protein 2a, domain 3"/>
    <property type="match status" value="1"/>
</dbReference>
<dbReference type="FunFam" id="3.40.710.10:FF:000024">
    <property type="entry name" value="Penicillin-binding protein 2"/>
    <property type="match status" value="1"/>
</dbReference>
<dbReference type="RefSeq" id="WP_116300601.1">
    <property type="nucleotide sequence ID" value="NZ_NFZV01000001.1"/>
</dbReference>
<keyword evidence="11 14" id="KW-1133">Transmembrane helix</keyword>
<dbReference type="InterPro" id="IPR017790">
    <property type="entry name" value="Penicillin-binding_protein_2"/>
</dbReference>
<dbReference type="InterPro" id="IPR036138">
    <property type="entry name" value="PBP_dimer_sf"/>
</dbReference>
<evidence type="ECO:0000256" key="10">
    <source>
        <dbReference type="ARBA" id="ARBA00022984"/>
    </source>
</evidence>
<proteinExistence type="inferred from homology"/>
<keyword evidence="6 14" id="KW-0645">Protease</keyword>
<dbReference type="Gene3D" id="3.90.1310.10">
    <property type="entry name" value="Penicillin-binding protein 2a (Domain 2)"/>
    <property type="match status" value="1"/>
</dbReference>
<dbReference type="EC" id="3.4.16.4" evidence="14"/>
<evidence type="ECO:0000259" key="16">
    <source>
        <dbReference type="Pfam" id="PF03717"/>
    </source>
</evidence>
<evidence type="ECO:0000256" key="7">
    <source>
        <dbReference type="ARBA" id="ARBA00022692"/>
    </source>
</evidence>
<dbReference type="GO" id="GO:0009002">
    <property type="term" value="F:serine-type D-Ala-D-Ala carboxypeptidase activity"/>
    <property type="evidence" value="ECO:0007669"/>
    <property type="project" value="UniProtKB-UniRule"/>
</dbReference>
<dbReference type="InterPro" id="IPR005311">
    <property type="entry name" value="PBP_dimer"/>
</dbReference>
<dbReference type="EMBL" id="NFZW01000001">
    <property type="protein sequence ID" value="RFA39444.1"/>
    <property type="molecule type" value="Genomic_DNA"/>
</dbReference>
<dbReference type="OrthoDB" id="9766847at2"/>
<evidence type="ECO:0000256" key="2">
    <source>
        <dbReference type="ARBA" id="ARBA00004236"/>
    </source>
</evidence>
<keyword evidence="4 14" id="KW-0997">Cell inner membrane</keyword>
<evidence type="ECO:0000256" key="1">
    <source>
        <dbReference type="ARBA" id="ARBA00004167"/>
    </source>
</evidence>